<dbReference type="Gene3D" id="1.10.150.240">
    <property type="entry name" value="Putative phosphatase, domain 2"/>
    <property type="match status" value="1"/>
</dbReference>
<comment type="cofactor">
    <cofactor evidence="1">
        <name>Mg(2+)</name>
        <dbReference type="ChEBI" id="CHEBI:18420"/>
    </cofactor>
</comment>
<dbReference type="InterPro" id="IPR023214">
    <property type="entry name" value="HAD_sf"/>
</dbReference>
<keyword evidence="4" id="KW-0460">Magnesium</keyword>
<feature type="compositionally biased region" description="Gly residues" evidence="5">
    <location>
        <begin position="12"/>
        <end position="21"/>
    </location>
</feature>
<organism evidence="6 7">
    <name type="scientific">Leucobacter allii</name>
    <dbReference type="NCBI Taxonomy" id="2932247"/>
    <lineage>
        <taxon>Bacteria</taxon>
        <taxon>Bacillati</taxon>
        <taxon>Actinomycetota</taxon>
        <taxon>Actinomycetes</taxon>
        <taxon>Micrococcales</taxon>
        <taxon>Microbacteriaceae</taxon>
        <taxon>Leucobacter</taxon>
    </lineage>
</organism>
<dbReference type="PANTHER" id="PTHR46193:SF10">
    <property type="entry name" value="6-PHOSPHOGLUCONATE PHOSPHATASE"/>
    <property type="match status" value="1"/>
</dbReference>
<evidence type="ECO:0000256" key="5">
    <source>
        <dbReference type="SAM" id="MobiDB-lite"/>
    </source>
</evidence>
<dbReference type="SFLD" id="SFLDS00003">
    <property type="entry name" value="Haloacid_Dehalogenase"/>
    <property type="match status" value="1"/>
</dbReference>
<evidence type="ECO:0000313" key="6">
    <source>
        <dbReference type="EMBL" id="UOQ57741.1"/>
    </source>
</evidence>
<keyword evidence="3" id="KW-0479">Metal-binding</keyword>
<protein>
    <submittedName>
        <fullName evidence="6">HAD family phosphatase</fullName>
    </submittedName>
</protein>
<gene>
    <name evidence="6" type="ORF">MUN78_02530</name>
</gene>
<dbReference type="Gene3D" id="3.40.50.1000">
    <property type="entry name" value="HAD superfamily/HAD-like"/>
    <property type="match status" value="1"/>
</dbReference>
<dbReference type="PANTHER" id="PTHR46193">
    <property type="entry name" value="6-PHOSPHOGLUCONATE PHOSPHATASE"/>
    <property type="match status" value="1"/>
</dbReference>
<accession>A0ABY4FNC1</accession>
<keyword evidence="7" id="KW-1185">Reference proteome</keyword>
<proteinExistence type="inferred from homology"/>
<dbReference type="InterPro" id="IPR036412">
    <property type="entry name" value="HAD-like_sf"/>
</dbReference>
<evidence type="ECO:0000256" key="1">
    <source>
        <dbReference type="ARBA" id="ARBA00001946"/>
    </source>
</evidence>
<name>A0ABY4FNC1_9MICO</name>
<feature type="region of interest" description="Disordered" evidence="5">
    <location>
        <begin position="1"/>
        <end position="26"/>
    </location>
</feature>
<dbReference type="SUPFAM" id="SSF56784">
    <property type="entry name" value="HAD-like"/>
    <property type="match status" value="1"/>
</dbReference>
<reference evidence="6 7" key="1">
    <citation type="submission" date="2022-04" db="EMBL/GenBank/DDBJ databases">
        <title>Leucobacter sp. isolated from rhizosphere of garlic.</title>
        <authorList>
            <person name="Won M."/>
            <person name="Lee C.-M."/>
            <person name="Woen H.-Y."/>
            <person name="Kwon S.-W."/>
        </authorList>
    </citation>
    <scope>NUCLEOTIDE SEQUENCE [LARGE SCALE GENOMIC DNA]</scope>
    <source>
        <strain evidence="6 7">H21R-40</strain>
    </source>
</reference>
<sequence>MRNDEYRAADAGGAGDAGGSSGTAPGCAAAERAAARPAPFAGVLFDCDGVLVDSEAITNGVLREMLHELGWPISEEECIARFIGKALRDEWAVILERTGVRIDDAWIGAFRARRDAALRERIAPIPGVGDALAAVAGRFGERIACASGADRGKIEMQLGLTGLAHWFAGRILSGMEQPRSKPAPDVYLAAAELLGIDAAEALVVEDTVAGVTAGVAAGATVFGYSSGSPTSTPPAELVAAGASRVFTDMAQLPGLVDDGRPVRDPA</sequence>
<dbReference type="Proteomes" id="UP000831786">
    <property type="component" value="Chromosome"/>
</dbReference>
<evidence type="ECO:0000313" key="7">
    <source>
        <dbReference type="Proteomes" id="UP000831786"/>
    </source>
</evidence>
<dbReference type="Pfam" id="PF00702">
    <property type="entry name" value="Hydrolase"/>
    <property type="match status" value="1"/>
</dbReference>
<dbReference type="InterPro" id="IPR023198">
    <property type="entry name" value="PGP-like_dom2"/>
</dbReference>
<dbReference type="EMBL" id="CP095045">
    <property type="protein sequence ID" value="UOQ57741.1"/>
    <property type="molecule type" value="Genomic_DNA"/>
</dbReference>
<dbReference type="InterPro" id="IPR006439">
    <property type="entry name" value="HAD-SF_hydro_IA"/>
</dbReference>
<dbReference type="InterPro" id="IPR051600">
    <property type="entry name" value="Beta-PGM-like"/>
</dbReference>
<dbReference type="SFLD" id="SFLDG01129">
    <property type="entry name" value="C1.5:_HAD__Beta-PGM__Phosphata"/>
    <property type="match status" value="1"/>
</dbReference>
<evidence type="ECO:0000256" key="3">
    <source>
        <dbReference type="ARBA" id="ARBA00022723"/>
    </source>
</evidence>
<dbReference type="NCBIfam" id="TIGR01509">
    <property type="entry name" value="HAD-SF-IA-v3"/>
    <property type="match status" value="1"/>
</dbReference>
<evidence type="ECO:0000256" key="4">
    <source>
        <dbReference type="ARBA" id="ARBA00022842"/>
    </source>
</evidence>
<evidence type="ECO:0000256" key="2">
    <source>
        <dbReference type="ARBA" id="ARBA00006171"/>
    </source>
</evidence>
<comment type="similarity">
    <text evidence="2">Belongs to the HAD-like hydrolase superfamily. CbbY/CbbZ/Gph/YieH family.</text>
</comment>
<dbReference type="RefSeq" id="WP_244728593.1">
    <property type="nucleotide sequence ID" value="NZ_CP095045.1"/>
</dbReference>